<name>W7YIE3_9BACL</name>
<dbReference type="GO" id="GO:0010468">
    <property type="term" value="P:regulation of gene expression"/>
    <property type="evidence" value="ECO:0007669"/>
    <property type="project" value="InterPro"/>
</dbReference>
<proteinExistence type="predicted"/>
<dbReference type="InterPro" id="IPR020115">
    <property type="entry name" value="Fin"/>
</dbReference>
<organism evidence="1 2">
    <name type="scientific">Paenibacillus pini JCM 16418</name>
    <dbReference type="NCBI Taxonomy" id="1236976"/>
    <lineage>
        <taxon>Bacteria</taxon>
        <taxon>Bacillati</taxon>
        <taxon>Bacillota</taxon>
        <taxon>Bacilli</taxon>
        <taxon>Bacillales</taxon>
        <taxon>Paenibacillaceae</taxon>
        <taxon>Paenibacillus</taxon>
    </lineage>
</organism>
<dbReference type="AlphaFoldDB" id="W7YIE3"/>
<evidence type="ECO:0000313" key="1">
    <source>
        <dbReference type="EMBL" id="GAF10655.1"/>
    </source>
</evidence>
<dbReference type="EMBL" id="BAVZ01000030">
    <property type="protein sequence ID" value="GAF10655.1"/>
    <property type="molecule type" value="Genomic_DNA"/>
</dbReference>
<gene>
    <name evidence="1" type="ORF">JCM16418_4872</name>
</gene>
<reference evidence="1 2" key="1">
    <citation type="journal article" date="2014" name="Genome Announc.">
        <title>Draft Genome Sequence of Paenibacillus pini JCM 16418T, Isolated from the Rhizosphere of Pine Tree.</title>
        <authorList>
            <person name="Yuki M."/>
            <person name="Oshima K."/>
            <person name="Suda W."/>
            <person name="Oshida Y."/>
            <person name="Kitamura K."/>
            <person name="Iida Y."/>
            <person name="Hattori M."/>
            <person name="Ohkuma M."/>
        </authorList>
    </citation>
    <scope>NUCLEOTIDE SEQUENCE [LARGE SCALE GENOMIC DNA]</scope>
    <source>
        <strain evidence="1 2">JCM 16418</strain>
    </source>
</reference>
<dbReference type="eggNOG" id="ENOG5033CVR">
    <property type="taxonomic scope" value="Bacteria"/>
</dbReference>
<evidence type="ECO:0000313" key="2">
    <source>
        <dbReference type="Proteomes" id="UP000019364"/>
    </source>
</evidence>
<keyword evidence="2" id="KW-1185">Reference proteome</keyword>
<dbReference type="Proteomes" id="UP000019364">
    <property type="component" value="Unassembled WGS sequence"/>
</dbReference>
<comment type="caution">
    <text evidence="1">The sequence shown here is derived from an EMBL/GenBank/DDBJ whole genome shotgun (WGS) entry which is preliminary data.</text>
</comment>
<accession>W7YIE3</accession>
<protein>
    <submittedName>
        <fullName evidence="1">Fin protein</fullName>
    </submittedName>
</protein>
<sequence length="77" mass="8489">MMAIKYICPHCHTVLGTIESDHVTDAQLGFHSLTPAERRDIIAYDLSGEVTVKVTCDYCAEALENNPELSLLVSPLQ</sequence>
<dbReference type="STRING" id="1236976.JCM16418_4872"/>
<dbReference type="Pfam" id="PF10955">
    <property type="entry name" value="Fin"/>
    <property type="match status" value="1"/>
</dbReference>